<feature type="transmembrane region" description="Helical" evidence="1">
    <location>
        <begin position="163"/>
        <end position="182"/>
    </location>
</feature>
<dbReference type="KEGG" id="bii:BINDI_0592"/>
<accession>A0A087VU96</accession>
<dbReference type="RefSeq" id="WP_033490031.1">
    <property type="nucleotide sequence ID" value="NZ_CP006018.1"/>
</dbReference>
<dbReference type="Proteomes" id="UP000028569">
    <property type="component" value="Chromosome"/>
</dbReference>
<feature type="transmembrane region" description="Helical" evidence="1">
    <location>
        <begin position="93"/>
        <end position="124"/>
    </location>
</feature>
<reference evidence="2 3" key="1">
    <citation type="journal article" date="2014" name="Appl. Environ. Microbiol.">
        <title>Genomic encyclopedia of type strains of the genus Bifidobacterium.</title>
        <authorList>
            <person name="Milani C."/>
            <person name="Lugli G.A."/>
            <person name="Duranti S."/>
            <person name="Turroni F."/>
            <person name="Bottacini F."/>
            <person name="Mangifesta M."/>
            <person name="Sanchez B."/>
            <person name="Viappiani A."/>
            <person name="Mancabelli L."/>
            <person name="Taminiau B."/>
            <person name="Delcenserie V."/>
            <person name="Barrangou R."/>
            <person name="Margolles A."/>
            <person name="van Sinderen D."/>
            <person name="Ventura M."/>
        </authorList>
    </citation>
    <scope>NUCLEOTIDE SEQUENCE [LARGE SCALE GENOMIC DNA]</scope>
    <source>
        <strain evidence="2 3">LMG 11587</strain>
    </source>
</reference>
<keyword evidence="1" id="KW-0472">Membrane</keyword>
<feature type="transmembrane region" description="Helical" evidence="1">
    <location>
        <begin position="50"/>
        <end position="72"/>
    </location>
</feature>
<organism evidence="2 3">
    <name type="scientific">Bifidobacterium [indicum] DSM 20214 = LMG 11587</name>
    <dbReference type="NCBI Taxonomy" id="1341694"/>
    <lineage>
        <taxon>Bacteria</taxon>
        <taxon>Bacillati</taxon>
        <taxon>Actinomycetota</taxon>
        <taxon>Actinomycetes</taxon>
        <taxon>Bifidobacteriales</taxon>
        <taxon>Bifidobacteriaceae</taxon>
        <taxon>Bifidobacterium</taxon>
    </lineage>
</organism>
<dbReference type="OrthoDB" id="3174471at2"/>
<evidence type="ECO:0000313" key="2">
    <source>
        <dbReference type="EMBL" id="AIC91868.1"/>
    </source>
</evidence>
<feature type="transmembrane region" description="Helical" evidence="1">
    <location>
        <begin position="218"/>
        <end position="241"/>
    </location>
</feature>
<name>A0A087VU96_9BIFI</name>
<proteinExistence type="predicted"/>
<sequence length="252" mass="26785">MSILSLVRITLLMFYRRKALWIASIPLALFALFLAYASPMSPGLNSIEGLVFTGQVLAIFTSLAYAASFSNLMTAGRRTGMDELESTSPLPMAVISSAHVLGAWVICISSSLLFLVLIAVYQTFHGSAKAILVALAVALVILSPSILIAMGVSALLGALIPTVLARILAVLVWAWLAFYTPLLPLPTLNGGPLSVNGDPIAQGWFHANPMYVPANGPFTVQSGVISLLWQVCIIFLLFAGANIASSRIKARV</sequence>
<feature type="transmembrane region" description="Helical" evidence="1">
    <location>
        <begin position="20"/>
        <end position="38"/>
    </location>
</feature>
<evidence type="ECO:0000313" key="3">
    <source>
        <dbReference type="Proteomes" id="UP000028569"/>
    </source>
</evidence>
<keyword evidence="1" id="KW-0812">Transmembrane</keyword>
<keyword evidence="1" id="KW-1133">Transmembrane helix</keyword>
<keyword evidence="3" id="KW-1185">Reference proteome</keyword>
<dbReference type="AlphaFoldDB" id="A0A087VU96"/>
<feature type="transmembrane region" description="Helical" evidence="1">
    <location>
        <begin position="130"/>
        <end position="156"/>
    </location>
</feature>
<dbReference type="HOGENOM" id="CLU_1084765_0_0_11"/>
<evidence type="ECO:0000256" key="1">
    <source>
        <dbReference type="SAM" id="Phobius"/>
    </source>
</evidence>
<dbReference type="EMBL" id="CP006018">
    <property type="protein sequence ID" value="AIC91868.1"/>
    <property type="molecule type" value="Genomic_DNA"/>
</dbReference>
<protein>
    <submittedName>
        <fullName evidence="2">Putative permease of the major facilitator family protein</fullName>
    </submittedName>
</protein>
<gene>
    <name evidence="2" type="ORF">BINDI_0592</name>
</gene>
<dbReference type="GeneID" id="91566072"/>